<dbReference type="SUPFAM" id="SSF57903">
    <property type="entry name" value="FYVE/PHD zinc finger"/>
    <property type="match status" value="3"/>
</dbReference>
<dbReference type="Pfam" id="PF01388">
    <property type="entry name" value="ARID"/>
    <property type="match status" value="1"/>
</dbReference>
<dbReference type="FunFam" id="2.60.120.650:FF:000036">
    <property type="entry name" value="Lysine-specific demethylase rbr-2"/>
    <property type="match status" value="1"/>
</dbReference>
<keyword evidence="13" id="KW-0539">Nucleus</keyword>
<dbReference type="EMBL" id="CANHGI010000004">
    <property type="protein sequence ID" value="CAI5447517.1"/>
    <property type="molecule type" value="Genomic_DNA"/>
</dbReference>
<feature type="domain" description="PHD-type" evidence="18">
    <location>
        <begin position="301"/>
        <end position="353"/>
    </location>
</feature>
<evidence type="ECO:0000259" key="20">
    <source>
        <dbReference type="PROSITE" id="PS51183"/>
    </source>
</evidence>
<dbReference type="InterPro" id="IPR013637">
    <property type="entry name" value="Lys_sp_deMease-like_dom"/>
</dbReference>
<dbReference type="InterPro" id="IPR036431">
    <property type="entry name" value="ARID_dom_sf"/>
</dbReference>
<dbReference type="PROSITE" id="PS51184">
    <property type="entry name" value="JMJC"/>
    <property type="match status" value="1"/>
</dbReference>
<dbReference type="Pfam" id="PF08429">
    <property type="entry name" value="PLU-1"/>
    <property type="match status" value="1"/>
</dbReference>
<dbReference type="PANTHER" id="PTHR10694:SF33">
    <property type="entry name" value="LYSINE-SPECIFIC DEMETHYLASE 5"/>
    <property type="match status" value="1"/>
</dbReference>
<dbReference type="Proteomes" id="UP001152747">
    <property type="component" value="Unassembled WGS sequence"/>
</dbReference>
<evidence type="ECO:0000259" key="19">
    <source>
        <dbReference type="PROSITE" id="PS51011"/>
    </source>
</evidence>
<dbReference type="GO" id="GO:0034647">
    <property type="term" value="F:histone H3K4me/H3K4me2/H3K4me3 demethylase activity"/>
    <property type="evidence" value="ECO:0007669"/>
    <property type="project" value="UniProtKB-EC"/>
</dbReference>
<feature type="domain" description="JmjC" evidence="21">
    <location>
        <begin position="449"/>
        <end position="615"/>
    </location>
</feature>
<evidence type="ECO:0000256" key="5">
    <source>
        <dbReference type="ARBA" id="ARBA00022723"/>
    </source>
</evidence>
<evidence type="ECO:0000256" key="3">
    <source>
        <dbReference type="ARBA" id="ARBA00006801"/>
    </source>
</evidence>
<keyword evidence="7 15" id="KW-0863">Zinc-finger</keyword>
<dbReference type="GO" id="GO:0003677">
    <property type="term" value="F:DNA binding"/>
    <property type="evidence" value="ECO:0007669"/>
    <property type="project" value="InterPro"/>
</dbReference>
<keyword evidence="6" id="KW-0677">Repeat</keyword>
<keyword evidence="9" id="KW-0156">Chromatin regulator</keyword>
<keyword evidence="11" id="KW-0560">Oxidoreductase</keyword>
<dbReference type="InterPro" id="IPR003347">
    <property type="entry name" value="JmjC_dom"/>
</dbReference>
<dbReference type="PANTHER" id="PTHR10694">
    <property type="entry name" value="LYSINE-SPECIFIC DEMETHYLASE"/>
    <property type="match status" value="1"/>
</dbReference>
<comment type="subcellular location">
    <subcellularLocation>
        <location evidence="2">Nucleus</location>
    </subcellularLocation>
</comment>
<sequence length="1470" mass="170163">MRGRRSFQENATKPRKSAAKPEKRMEMYDEFYLNFEPPPLAKIYTPTAEEFLDPIKYVEKIRAEAEQFGVVKIIPPSTFKPPFVIDRETFNFLEAMVKEKHTFVERVINFNRMSGIPYELPYDKDGKVIDVYRLHRIVQNMGGCYKVNHDEKWRDVAKEMIPVEKSAKLLTAGFVKMIQKHYNNFIEPFNRNLKEKESRCDDSDDDDETEELKHKYQHHHGTMRTEKEDDDVEYVDDEEAEECPPSMQGGGRRRGKKKTEAPQRQSRMMAGGVKKQANLPTKKRVIKKRASSSSDEDPMDTVFCISCTGGMDEDLLLLCDIEGCQNGRHTYCCDPPLEEVPQGEWRCPKCIEAEDSKIGLDWGFYDNDVEYNLNTFAEFANDFKCKYFGVDAPMSVDRLEVEKEFWKNVQSPISVSVKYGADLITSKMGSGFPRKEDKFHGPESRIRQQYANHAWNLNNLPVLRESVLSHINTGISGMMVPWVYVGMCFSTFCWHTEDHWTYSINYNHWGERKIWYGIGGDDATKFEDAVRKIAPGLTGRQRDLFHHMTTAANPHLLRNFGVPIYKVEQNAGEFVITFPRAYHAGFNEGLNFAEAVNFAPIDWLQKGRLCMEEYSNVRRFSVFSHDELVFKMVEARDRLGISMSLATLDELLEIQRREQKMREMVVKMGVEESEKVIFENLQDDQRTCRYCRTTLFVSAITCKHGRSVCLHHFDRICKKCTIDQCVMQFRYDLDELPIFIDQLETRTTEYHSWRSQSDLILHEYEKPEMSKIDELIDTAKSKHYPFTAHMQTLLAIRENYEKVTTKAKILLNGKVRTRTGTRNQRADTRFDVEGVRRFIEEIQEMPIEMTSWVEKLEELYQKVENWRKRTAEVIETQVKLEGENNSEEVKVFAVKPLNCEDFEAIIEEGEEFDIKLDEIGMLKKIIDLKKWESRVEVLISWKPSNLMELEEEYEYSKRWTTDEVLSLIRDGSKLAMQKMEKLQKLQNMLKMAHVHDSDAEVFMKNPTISNLAENWKSIRESDWYTGKYIDKMRTEMLAVQQITQQIDKICQIPEDSPKKSENPQNLSEKLEFLSKNAPLKFADIVELSALFGDSRILSESLEAEKLAELKSKMEKFTQKIGALFKKNEFFSIFEILSEREDFPQLIEGQTLPKYSRCSTSSACDEWNEITEFDTIEQLMQHQSTMRDSRQNLIANLQQKNDARGLETCICLNSDPTSASLDQQKIVICLMCRAKYHVSCVEWSDFLQNLPEGSYLCIRCLKGRRPILEDVQLACSDAPDNCFEMNLVRCLMSESREISRNLLSSESEQTLLDFLSCEILNLNCLPKVGELIRRFYGKILEFQLENCRLLRNRTTPLQMPSAIFVSRNASTSRRGKRGSGQIGKDIARKIKRRSGQKGGGDITAACSAEKCLQPYGQVGWVQCDPPGCNRWFHFVCVGLTHEEIDSIENYTCQRCSNGGGSTGSPLSSSSD</sequence>
<dbReference type="InterPro" id="IPR019787">
    <property type="entry name" value="Znf_PHD-finger"/>
</dbReference>
<evidence type="ECO:0000256" key="6">
    <source>
        <dbReference type="ARBA" id="ARBA00022737"/>
    </source>
</evidence>
<feature type="compositionally biased region" description="Acidic residues" evidence="17">
    <location>
        <begin position="228"/>
        <end position="242"/>
    </location>
</feature>
<dbReference type="OrthoDB" id="1678912at2759"/>
<evidence type="ECO:0000256" key="9">
    <source>
        <dbReference type="ARBA" id="ARBA00022853"/>
    </source>
</evidence>
<dbReference type="Pfam" id="PF02375">
    <property type="entry name" value="JmjN"/>
    <property type="match status" value="1"/>
</dbReference>
<feature type="region of interest" description="Disordered" evidence="17">
    <location>
        <begin position="1"/>
        <end position="23"/>
    </location>
</feature>
<dbReference type="SUPFAM" id="SSF51197">
    <property type="entry name" value="Clavaminate synthase-like"/>
    <property type="match status" value="1"/>
</dbReference>
<keyword evidence="8" id="KW-0862">Zinc</keyword>
<dbReference type="Pfam" id="PF00628">
    <property type="entry name" value="PHD"/>
    <property type="match status" value="1"/>
</dbReference>
<feature type="coiled-coil region" evidence="16">
    <location>
        <begin position="849"/>
        <end position="876"/>
    </location>
</feature>
<gene>
    <name evidence="22" type="ORF">CAMP_LOCUS10154</name>
</gene>
<name>A0A9P1N1H3_9PELO</name>
<dbReference type="PROSITE" id="PS50016">
    <property type="entry name" value="ZF_PHD_2"/>
    <property type="match status" value="1"/>
</dbReference>
<evidence type="ECO:0000256" key="2">
    <source>
        <dbReference type="ARBA" id="ARBA00004123"/>
    </source>
</evidence>
<evidence type="ECO:0000313" key="22">
    <source>
        <dbReference type="EMBL" id="CAI5447517.1"/>
    </source>
</evidence>
<feature type="domain" description="ARID" evidence="19">
    <location>
        <begin position="97"/>
        <end position="194"/>
    </location>
</feature>
<dbReference type="InterPro" id="IPR013083">
    <property type="entry name" value="Znf_RING/FYVE/PHD"/>
</dbReference>
<comment type="catalytic activity">
    <reaction evidence="14">
        <text>N(6),N(6),N(6)-trimethyl-L-lysyl(4)-[histone H3] + 3 2-oxoglutarate + 3 O2 = L-lysyl(4)-[histone H3] + 3 formaldehyde + 3 succinate + 3 CO2</text>
        <dbReference type="Rhea" id="RHEA:60208"/>
        <dbReference type="Rhea" id="RHEA-COMP:15537"/>
        <dbReference type="Rhea" id="RHEA-COMP:15547"/>
        <dbReference type="ChEBI" id="CHEBI:15379"/>
        <dbReference type="ChEBI" id="CHEBI:16526"/>
        <dbReference type="ChEBI" id="CHEBI:16810"/>
        <dbReference type="ChEBI" id="CHEBI:16842"/>
        <dbReference type="ChEBI" id="CHEBI:29969"/>
        <dbReference type="ChEBI" id="CHEBI:30031"/>
        <dbReference type="ChEBI" id="CHEBI:61961"/>
        <dbReference type="EC" id="1.14.11.67"/>
    </reaction>
</comment>
<reference evidence="22" key="1">
    <citation type="submission" date="2022-11" db="EMBL/GenBank/DDBJ databases">
        <authorList>
            <person name="Kikuchi T."/>
        </authorList>
    </citation>
    <scope>NUCLEOTIDE SEQUENCE</scope>
    <source>
        <strain evidence="22">PS1010</strain>
    </source>
</reference>
<evidence type="ECO:0000256" key="14">
    <source>
        <dbReference type="ARBA" id="ARBA00048734"/>
    </source>
</evidence>
<dbReference type="InterPro" id="IPR001606">
    <property type="entry name" value="ARID_dom"/>
</dbReference>
<dbReference type="GO" id="GO:0006355">
    <property type="term" value="P:regulation of DNA-templated transcription"/>
    <property type="evidence" value="ECO:0007669"/>
    <property type="project" value="TreeGrafter"/>
</dbReference>
<evidence type="ECO:0000256" key="15">
    <source>
        <dbReference type="PROSITE-ProRule" id="PRU00146"/>
    </source>
</evidence>
<dbReference type="CDD" id="cd16100">
    <property type="entry name" value="ARID"/>
    <property type="match status" value="1"/>
</dbReference>
<keyword evidence="23" id="KW-1185">Reference proteome</keyword>
<evidence type="ECO:0000256" key="11">
    <source>
        <dbReference type="ARBA" id="ARBA00023002"/>
    </source>
</evidence>
<dbReference type="Pfam" id="PF21323">
    <property type="entry name" value="KDM5_C-hel"/>
    <property type="match status" value="1"/>
</dbReference>
<keyword evidence="12" id="KW-0408">Iron</keyword>
<evidence type="ECO:0000256" key="12">
    <source>
        <dbReference type="ARBA" id="ARBA00023004"/>
    </source>
</evidence>
<comment type="cofactor">
    <cofactor evidence="1">
        <name>Fe(2+)</name>
        <dbReference type="ChEBI" id="CHEBI:29033"/>
    </cofactor>
</comment>
<evidence type="ECO:0000256" key="1">
    <source>
        <dbReference type="ARBA" id="ARBA00001954"/>
    </source>
</evidence>
<dbReference type="PROSITE" id="PS51011">
    <property type="entry name" value="ARID"/>
    <property type="match status" value="1"/>
</dbReference>
<evidence type="ECO:0000256" key="17">
    <source>
        <dbReference type="SAM" id="MobiDB-lite"/>
    </source>
</evidence>
<dbReference type="SUPFAM" id="SSF46774">
    <property type="entry name" value="ARID-like"/>
    <property type="match status" value="1"/>
</dbReference>
<dbReference type="Gene3D" id="1.10.150.60">
    <property type="entry name" value="ARID DNA-binding domain"/>
    <property type="match status" value="1"/>
</dbReference>
<comment type="similarity">
    <text evidence="3">Belongs to the JARID1 histone demethylase family.</text>
</comment>
<accession>A0A9P1N1H3</accession>
<dbReference type="GO" id="GO:0005634">
    <property type="term" value="C:nucleus"/>
    <property type="evidence" value="ECO:0007669"/>
    <property type="project" value="UniProtKB-SubCell"/>
</dbReference>
<dbReference type="SMART" id="SM00249">
    <property type="entry name" value="PHD"/>
    <property type="match status" value="3"/>
</dbReference>
<dbReference type="GO" id="GO:0008270">
    <property type="term" value="F:zinc ion binding"/>
    <property type="evidence" value="ECO:0007669"/>
    <property type="project" value="UniProtKB-KW"/>
</dbReference>
<organism evidence="22 23">
    <name type="scientific">Caenorhabditis angaria</name>
    <dbReference type="NCBI Taxonomy" id="860376"/>
    <lineage>
        <taxon>Eukaryota</taxon>
        <taxon>Metazoa</taxon>
        <taxon>Ecdysozoa</taxon>
        <taxon>Nematoda</taxon>
        <taxon>Chromadorea</taxon>
        <taxon>Rhabditida</taxon>
        <taxon>Rhabditina</taxon>
        <taxon>Rhabditomorpha</taxon>
        <taxon>Rhabditoidea</taxon>
        <taxon>Rhabditidae</taxon>
        <taxon>Peloderinae</taxon>
        <taxon>Caenorhabditis</taxon>
    </lineage>
</organism>
<dbReference type="InterPro" id="IPR004198">
    <property type="entry name" value="Znf_C5HC2"/>
</dbReference>
<dbReference type="EC" id="1.14.11.67" evidence="4"/>
<evidence type="ECO:0000259" key="18">
    <source>
        <dbReference type="PROSITE" id="PS50016"/>
    </source>
</evidence>
<evidence type="ECO:0000256" key="7">
    <source>
        <dbReference type="ARBA" id="ARBA00022771"/>
    </source>
</evidence>
<keyword evidence="10" id="KW-0223">Dioxygenase</keyword>
<protein>
    <recommendedName>
        <fullName evidence="4">[histone H3]-trimethyl-L-lysine(4) demethylase</fullName>
        <ecNumber evidence="4">1.14.11.67</ecNumber>
    </recommendedName>
</protein>
<dbReference type="PROSITE" id="PS51183">
    <property type="entry name" value="JMJN"/>
    <property type="match status" value="1"/>
</dbReference>
<evidence type="ECO:0000256" key="4">
    <source>
        <dbReference type="ARBA" id="ARBA00012902"/>
    </source>
</evidence>
<dbReference type="SMART" id="SM00501">
    <property type="entry name" value="BRIGHT"/>
    <property type="match status" value="1"/>
</dbReference>
<dbReference type="SMART" id="SM01014">
    <property type="entry name" value="ARID"/>
    <property type="match status" value="1"/>
</dbReference>
<dbReference type="GO" id="GO:0000785">
    <property type="term" value="C:chromatin"/>
    <property type="evidence" value="ECO:0007669"/>
    <property type="project" value="TreeGrafter"/>
</dbReference>
<evidence type="ECO:0000313" key="23">
    <source>
        <dbReference type="Proteomes" id="UP001152747"/>
    </source>
</evidence>
<dbReference type="CDD" id="cd15610">
    <property type="entry name" value="PHD3_KDM5A_like"/>
    <property type="match status" value="1"/>
</dbReference>
<dbReference type="InterPro" id="IPR003349">
    <property type="entry name" value="JmjN"/>
</dbReference>
<feature type="domain" description="JmjN" evidence="20">
    <location>
        <begin position="41"/>
        <end position="82"/>
    </location>
</feature>
<dbReference type="InterPro" id="IPR011011">
    <property type="entry name" value="Znf_FYVE_PHD"/>
</dbReference>
<dbReference type="Pfam" id="PF02373">
    <property type="entry name" value="JmjC"/>
    <property type="match status" value="1"/>
</dbReference>
<comment type="caution">
    <text evidence="22">The sequence shown here is derived from an EMBL/GenBank/DDBJ whole genome shotgun (WGS) entry which is preliminary data.</text>
</comment>
<evidence type="ECO:0000256" key="10">
    <source>
        <dbReference type="ARBA" id="ARBA00022964"/>
    </source>
</evidence>
<evidence type="ECO:0000259" key="21">
    <source>
        <dbReference type="PROSITE" id="PS51184"/>
    </source>
</evidence>
<dbReference type="InterPro" id="IPR001965">
    <property type="entry name" value="Znf_PHD"/>
</dbReference>
<dbReference type="SMART" id="SM00545">
    <property type="entry name" value="JmjN"/>
    <property type="match status" value="1"/>
</dbReference>
<dbReference type="Gene3D" id="3.30.40.10">
    <property type="entry name" value="Zinc/RING finger domain, C3HC4 (zinc finger)"/>
    <property type="match status" value="2"/>
</dbReference>
<dbReference type="InterPro" id="IPR048615">
    <property type="entry name" value="KDM5_C-hel"/>
</dbReference>
<feature type="region of interest" description="Disordered" evidence="17">
    <location>
        <begin position="195"/>
        <end position="276"/>
    </location>
</feature>
<evidence type="ECO:0000256" key="16">
    <source>
        <dbReference type="SAM" id="Coils"/>
    </source>
</evidence>
<dbReference type="Gene3D" id="2.60.120.650">
    <property type="entry name" value="Cupin"/>
    <property type="match status" value="1"/>
</dbReference>
<keyword evidence="16" id="KW-0175">Coiled coil</keyword>
<keyword evidence="5" id="KW-0479">Metal-binding</keyword>
<evidence type="ECO:0000256" key="13">
    <source>
        <dbReference type="ARBA" id="ARBA00023242"/>
    </source>
</evidence>
<dbReference type="SMART" id="SM00558">
    <property type="entry name" value="JmjC"/>
    <property type="match status" value="1"/>
</dbReference>
<proteinExistence type="inferred from homology"/>
<dbReference type="Pfam" id="PF02928">
    <property type="entry name" value="zf-C5HC2"/>
    <property type="match status" value="1"/>
</dbReference>
<evidence type="ECO:0000256" key="8">
    <source>
        <dbReference type="ARBA" id="ARBA00022833"/>
    </source>
</evidence>